<dbReference type="PANTHER" id="PTHR30024">
    <property type="entry name" value="ALIPHATIC SULFONATES-BINDING PROTEIN-RELATED"/>
    <property type="match status" value="1"/>
</dbReference>
<dbReference type="Pfam" id="PF12974">
    <property type="entry name" value="Phosphonate-bd"/>
    <property type="match status" value="1"/>
</dbReference>
<dbReference type="AlphaFoldDB" id="A0A562IP66"/>
<gene>
    <name evidence="1" type="ORF">JD78_01293</name>
</gene>
<dbReference type="SUPFAM" id="SSF53850">
    <property type="entry name" value="Periplasmic binding protein-like II"/>
    <property type="match status" value="1"/>
</dbReference>
<dbReference type="PANTHER" id="PTHR30024:SF17">
    <property type="entry name" value="SOLUTE-BINDING PROTEIN FAMILY 3_N-TERMINAL DOMAIN-CONTAINING PROTEIN"/>
    <property type="match status" value="1"/>
</dbReference>
<comment type="caution">
    <text evidence="1">The sequence shown here is derived from an EMBL/GenBank/DDBJ whole genome shotgun (WGS) entry which is preliminary data.</text>
</comment>
<organism evidence="1 2">
    <name type="scientific">Modestobacter roseus</name>
    <dbReference type="NCBI Taxonomy" id="1181884"/>
    <lineage>
        <taxon>Bacteria</taxon>
        <taxon>Bacillati</taxon>
        <taxon>Actinomycetota</taxon>
        <taxon>Actinomycetes</taxon>
        <taxon>Geodermatophilales</taxon>
        <taxon>Geodermatophilaceae</taxon>
        <taxon>Modestobacter</taxon>
    </lineage>
</organism>
<keyword evidence="2" id="KW-1185">Reference proteome</keyword>
<dbReference type="Proteomes" id="UP000321490">
    <property type="component" value="Unassembled WGS sequence"/>
</dbReference>
<sequence>MPGDVLVMGAVAYDPKVVTIWAGFRAWLADAGLPFDFVLYSNYERQVEDLVAGSLDAAWNSPLAWVRAERLAAARGRRVRSAVMRDTDQDLTSVVVVRADSGIGAVAELSGRTVGTGAVDSPQATLLPLSFLRGQGLDTADVTVRRFDVGVGLHGDHVGGERDAARALMAGEVDAACMIDGNHLLFTQEGVLPAGATRVLAQTPVFDHCTMAIVDTAPPGLADRFVELLLSMSYGDPVVRPLLDLEGLRQWRVGRTSGFGPLSTAVDESGFYGPDGSVLALGYRP</sequence>
<evidence type="ECO:0000313" key="2">
    <source>
        <dbReference type="Proteomes" id="UP000321490"/>
    </source>
</evidence>
<dbReference type="RefSeq" id="WP_153361888.1">
    <property type="nucleotide sequence ID" value="NZ_JABGDC010000206.1"/>
</dbReference>
<dbReference type="Gene3D" id="3.40.190.10">
    <property type="entry name" value="Periplasmic binding protein-like II"/>
    <property type="match status" value="2"/>
</dbReference>
<reference evidence="1 2" key="1">
    <citation type="submission" date="2019-07" db="EMBL/GenBank/DDBJ databases">
        <title>R&amp;d 2014.</title>
        <authorList>
            <person name="Klenk H.-P."/>
        </authorList>
    </citation>
    <scope>NUCLEOTIDE SEQUENCE [LARGE SCALE GENOMIC DNA]</scope>
    <source>
        <strain evidence="1 2">DSM 45764</strain>
    </source>
</reference>
<name>A0A562IP66_9ACTN</name>
<evidence type="ECO:0000313" key="1">
    <source>
        <dbReference type="EMBL" id="TWH72771.1"/>
    </source>
</evidence>
<dbReference type="OrthoDB" id="5318791at2"/>
<proteinExistence type="predicted"/>
<dbReference type="EMBL" id="VLKF01000001">
    <property type="protein sequence ID" value="TWH72771.1"/>
    <property type="molecule type" value="Genomic_DNA"/>
</dbReference>
<accession>A0A562IP66</accession>
<protein>
    <submittedName>
        <fullName evidence="1">ABC-type phosphate/phosphonate transport system substrate-binding protein</fullName>
    </submittedName>
</protein>